<dbReference type="AlphaFoldDB" id="A0A923LX92"/>
<keyword evidence="1" id="KW-0472">Membrane</keyword>
<keyword evidence="1" id="KW-1133">Transmembrane helix</keyword>
<feature type="transmembrane region" description="Helical" evidence="1">
    <location>
        <begin position="68"/>
        <end position="87"/>
    </location>
</feature>
<dbReference type="Proteomes" id="UP000606499">
    <property type="component" value="Unassembled WGS sequence"/>
</dbReference>
<evidence type="ECO:0000313" key="2">
    <source>
        <dbReference type="EMBL" id="MBC5725599.1"/>
    </source>
</evidence>
<feature type="transmembrane region" description="Helical" evidence="1">
    <location>
        <begin position="164"/>
        <end position="181"/>
    </location>
</feature>
<comment type="caution">
    <text evidence="2">The sequence shown here is derived from an EMBL/GenBank/DDBJ whole genome shotgun (WGS) entry which is preliminary data.</text>
</comment>
<gene>
    <name evidence="2" type="ORF">H8S45_09035</name>
</gene>
<protein>
    <submittedName>
        <fullName evidence="2">Uncharacterized protein</fullName>
    </submittedName>
</protein>
<name>A0A923LX92_9FIRM</name>
<organism evidence="2 3">
    <name type="scientific">Agathobaculum faecis</name>
    <dbReference type="NCBI Taxonomy" id="2763013"/>
    <lineage>
        <taxon>Bacteria</taxon>
        <taxon>Bacillati</taxon>
        <taxon>Bacillota</taxon>
        <taxon>Clostridia</taxon>
        <taxon>Eubacteriales</taxon>
        <taxon>Butyricicoccaceae</taxon>
        <taxon>Agathobaculum</taxon>
    </lineage>
</organism>
<evidence type="ECO:0000313" key="3">
    <source>
        <dbReference type="Proteomes" id="UP000606499"/>
    </source>
</evidence>
<keyword evidence="1" id="KW-0812">Transmembrane</keyword>
<proteinExistence type="predicted"/>
<dbReference type="RefSeq" id="WP_186949968.1">
    <property type="nucleotide sequence ID" value="NZ_JACOPL010000007.1"/>
</dbReference>
<feature type="transmembrane region" description="Helical" evidence="1">
    <location>
        <begin position="136"/>
        <end position="158"/>
    </location>
</feature>
<reference evidence="2" key="1">
    <citation type="submission" date="2020-08" db="EMBL/GenBank/DDBJ databases">
        <title>Genome public.</title>
        <authorList>
            <person name="Liu C."/>
            <person name="Sun Q."/>
        </authorList>
    </citation>
    <scope>NUCLEOTIDE SEQUENCE</scope>
    <source>
        <strain evidence="2">NSJ-28</strain>
    </source>
</reference>
<sequence length="188" mass="20588">MEENLEGIQRPVYRNLRIIWQVQVIGFVFSFFDNILVTVAGIVLLIVRIVQVRALADVSDGMARAYRVLITGLALTVGCSLLGLLAFGSILSVIFALAALAGAIVLLVADYYFFFGLDDLAALRGYAYPQGRIKRCFWLSLIGGVVVGITEQLGAAWFAEACNIVITVITLVLLWQYLEAVKQAEQNA</sequence>
<dbReference type="EMBL" id="JACOPL010000007">
    <property type="protein sequence ID" value="MBC5725599.1"/>
    <property type="molecule type" value="Genomic_DNA"/>
</dbReference>
<feature type="transmembrane region" description="Helical" evidence="1">
    <location>
        <begin position="20"/>
        <end position="47"/>
    </location>
</feature>
<accession>A0A923LX92</accession>
<feature type="transmembrane region" description="Helical" evidence="1">
    <location>
        <begin position="93"/>
        <end position="115"/>
    </location>
</feature>
<keyword evidence="3" id="KW-1185">Reference proteome</keyword>
<evidence type="ECO:0000256" key="1">
    <source>
        <dbReference type="SAM" id="Phobius"/>
    </source>
</evidence>